<comment type="similarity">
    <text evidence="7">Belongs to the class I-like SAM-binding methyltransferase superfamily. Cation-dependent O-methyltransferase family.</text>
</comment>
<dbReference type="OrthoDB" id="186626at2759"/>
<dbReference type="EMBL" id="MRZV01001318">
    <property type="protein sequence ID" value="PIK38756.1"/>
    <property type="molecule type" value="Genomic_DNA"/>
</dbReference>
<keyword evidence="5" id="KW-0531">Neurotransmitter degradation</keyword>
<evidence type="ECO:0000256" key="6">
    <source>
        <dbReference type="ARBA" id="ARBA00022939"/>
    </source>
</evidence>
<accession>A0A2G8JSL6</accession>
<keyword evidence="4" id="KW-0949">S-adenosyl-L-methionine</keyword>
<keyword evidence="3 8" id="KW-0808">Transferase</keyword>
<evidence type="ECO:0000256" key="4">
    <source>
        <dbReference type="ARBA" id="ARBA00022691"/>
    </source>
</evidence>
<dbReference type="CDD" id="cd02440">
    <property type="entry name" value="AdoMet_MTases"/>
    <property type="match status" value="1"/>
</dbReference>
<protein>
    <recommendedName>
        <fullName evidence="1">catechol O-methyltransferase</fullName>
        <ecNumber evidence="1">2.1.1.6</ecNumber>
    </recommendedName>
</protein>
<dbReference type="PROSITE" id="PS51682">
    <property type="entry name" value="SAM_OMT_I"/>
    <property type="match status" value="1"/>
</dbReference>
<dbReference type="GO" id="GO:0042424">
    <property type="term" value="P:catecholamine catabolic process"/>
    <property type="evidence" value="ECO:0007669"/>
    <property type="project" value="TreeGrafter"/>
</dbReference>
<dbReference type="Proteomes" id="UP000230750">
    <property type="component" value="Unassembled WGS sequence"/>
</dbReference>
<evidence type="ECO:0000313" key="8">
    <source>
        <dbReference type="EMBL" id="PIK38756.1"/>
    </source>
</evidence>
<dbReference type="GO" id="GO:0032502">
    <property type="term" value="P:developmental process"/>
    <property type="evidence" value="ECO:0007669"/>
    <property type="project" value="TreeGrafter"/>
</dbReference>
<organism evidence="8 9">
    <name type="scientific">Stichopus japonicus</name>
    <name type="common">Sea cucumber</name>
    <dbReference type="NCBI Taxonomy" id="307972"/>
    <lineage>
        <taxon>Eukaryota</taxon>
        <taxon>Metazoa</taxon>
        <taxon>Echinodermata</taxon>
        <taxon>Eleutherozoa</taxon>
        <taxon>Echinozoa</taxon>
        <taxon>Holothuroidea</taxon>
        <taxon>Aspidochirotacea</taxon>
        <taxon>Aspidochirotida</taxon>
        <taxon>Stichopodidae</taxon>
        <taxon>Apostichopus</taxon>
    </lineage>
</organism>
<name>A0A2G8JSL6_STIJA</name>
<keyword evidence="9" id="KW-1185">Reference proteome</keyword>
<evidence type="ECO:0000256" key="5">
    <source>
        <dbReference type="ARBA" id="ARBA00022867"/>
    </source>
</evidence>
<evidence type="ECO:0000313" key="9">
    <source>
        <dbReference type="Proteomes" id="UP000230750"/>
    </source>
</evidence>
<keyword evidence="6" id="KW-0128">Catecholamine metabolism</keyword>
<dbReference type="GO" id="GO:0032259">
    <property type="term" value="P:methylation"/>
    <property type="evidence" value="ECO:0007669"/>
    <property type="project" value="UniProtKB-KW"/>
</dbReference>
<dbReference type="Pfam" id="PF01596">
    <property type="entry name" value="Methyltransf_3"/>
    <property type="match status" value="1"/>
</dbReference>
<dbReference type="InterPro" id="IPR029063">
    <property type="entry name" value="SAM-dependent_MTases_sf"/>
</dbReference>
<dbReference type="PANTHER" id="PTHR43836:SF2">
    <property type="entry name" value="CATECHOL O-METHYLTRANSFERASE 1-RELATED"/>
    <property type="match status" value="1"/>
</dbReference>
<evidence type="ECO:0000256" key="1">
    <source>
        <dbReference type="ARBA" id="ARBA00012880"/>
    </source>
</evidence>
<dbReference type="SUPFAM" id="SSF53335">
    <property type="entry name" value="S-adenosyl-L-methionine-dependent methyltransferases"/>
    <property type="match status" value="1"/>
</dbReference>
<dbReference type="AlphaFoldDB" id="A0A2G8JSL6"/>
<sequence>MLLLRNGTNYHRSEFVSHLKPISPIKTVAIWHIAFWHKVRDIIGRNTPCHRINAFVKQNAQRGDVPAILQAVDTYCRDKEWIMHLGQQKAERFSEIVQDCKPKVCLELGTYCGYSAILLGSMLPDDGKIYTVEFDKDFVRAAQELVEYAGMQEKITILQGDAGEVIPTLREKHSVDKFDFVFIDHHKPLYCRELKHIEAGKYVRRGTVVVGDDLGWPGSPEYDAYIQKSPSYQNTFYDTKIDMLGISDVMAKSIYLG</sequence>
<gene>
    <name evidence="8" type="ORF">BSL78_24406</name>
</gene>
<evidence type="ECO:0000256" key="2">
    <source>
        <dbReference type="ARBA" id="ARBA00022603"/>
    </source>
</evidence>
<dbReference type="Gene3D" id="3.40.50.150">
    <property type="entry name" value="Vaccinia Virus protein VP39"/>
    <property type="match status" value="1"/>
</dbReference>
<reference evidence="8 9" key="1">
    <citation type="journal article" date="2017" name="PLoS Biol.">
        <title>The sea cucumber genome provides insights into morphological evolution and visceral regeneration.</title>
        <authorList>
            <person name="Zhang X."/>
            <person name="Sun L."/>
            <person name="Yuan J."/>
            <person name="Sun Y."/>
            <person name="Gao Y."/>
            <person name="Zhang L."/>
            <person name="Li S."/>
            <person name="Dai H."/>
            <person name="Hamel J.F."/>
            <person name="Liu C."/>
            <person name="Yu Y."/>
            <person name="Liu S."/>
            <person name="Lin W."/>
            <person name="Guo K."/>
            <person name="Jin S."/>
            <person name="Xu P."/>
            <person name="Storey K.B."/>
            <person name="Huan P."/>
            <person name="Zhang T."/>
            <person name="Zhou Y."/>
            <person name="Zhang J."/>
            <person name="Lin C."/>
            <person name="Li X."/>
            <person name="Xing L."/>
            <person name="Huo D."/>
            <person name="Sun M."/>
            <person name="Wang L."/>
            <person name="Mercier A."/>
            <person name="Li F."/>
            <person name="Yang H."/>
            <person name="Xiang J."/>
        </authorList>
    </citation>
    <scope>NUCLEOTIDE SEQUENCE [LARGE SCALE GENOMIC DNA]</scope>
    <source>
        <strain evidence="8">Shaxun</strain>
        <tissue evidence="8">Muscle</tissue>
    </source>
</reference>
<dbReference type="EC" id="2.1.1.6" evidence="1"/>
<evidence type="ECO:0000256" key="3">
    <source>
        <dbReference type="ARBA" id="ARBA00022679"/>
    </source>
</evidence>
<dbReference type="GO" id="GO:0042417">
    <property type="term" value="P:dopamine metabolic process"/>
    <property type="evidence" value="ECO:0007669"/>
    <property type="project" value="TreeGrafter"/>
</dbReference>
<evidence type="ECO:0000256" key="7">
    <source>
        <dbReference type="ARBA" id="ARBA00023453"/>
    </source>
</evidence>
<dbReference type="FunFam" id="3.40.50.150:FF:000054">
    <property type="entry name" value="Catechol O-methyltransferase"/>
    <property type="match status" value="1"/>
</dbReference>
<comment type="caution">
    <text evidence="8">The sequence shown here is derived from an EMBL/GenBank/DDBJ whole genome shotgun (WGS) entry which is preliminary data.</text>
</comment>
<dbReference type="STRING" id="307972.A0A2G8JSL6"/>
<dbReference type="InterPro" id="IPR002935">
    <property type="entry name" value="SAM_O-MeTrfase"/>
</dbReference>
<dbReference type="PANTHER" id="PTHR43836">
    <property type="entry name" value="CATECHOL O-METHYLTRANSFERASE 1-RELATED"/>
    <property type="match status" value="1"/>
</dbReference>
<dbReference type="GO" id="GO:0016206">
    <property type="term" value="F:catechol O-methyltransferase activity"/>
    <property type="evidence" value="ECO:0007669"/>
    <property type="project" value="UniProtKB-EC"/>
</dbReference>
<keyword evidence="2 8" id="KW-0489">Methyltransferase</keyword>
<proteinExistence type="inferred from homology"/>